<name>A0ABR2GKE7_9EUKA</name>
<accession>A0ABR2GKE7</accession>
<gene>
    <name evidence="2" type="ORF">M9Y10_025169</name>
    <name evidence="1" type="ORF">M9Y10_031239</name>
</gene>
<dbReference type="EMBL" id="JAPFFF010000035">
    <property type="protein sequence ID" value="KAK8843314.1"/>
    <property type="molecule type" value="Genomic_DNA"/>
</dbReference>
<evidence type="ECO:0000313" key="3">
    <source>
        <dbReference type="Proteomes" id="UP001470230"/>
    </source>
</evidence>
<organism evidence="1 3">
    <name type="scientific">Tritrichomonas musculus</name>
    <dbReference type="NCBI Taxonomy" id="1915356"/>
    <lineage>
        <taxon>Eukaryota</taxon>
        <taxon>Metamonada</taxon>
        <taxon>Parabasalia</taxon>
        <taxon>Tritrichomonadida</taxon>
        <taxon>Tritrichomonadidae</taxon>
        <taxon>Tritrichomonas</taxon>
    </lineage>
</organism>
<dbReference type="Proteomes" id="UP001470230">
    <property type="component" value="Unassembled WGS sequence"/>
</dbReference>
<dbReference type="EMBL" id="JAPFFF010000416">
    <property type="protein sequence ID" value="KAK8834397.1"/>
    <property type="molecule type" value="Genomic_DNA"/>
</dbReference>
<comment type="caution">
    <text evidence="1">The sequence shown here is derived from an EMBL/GenBank/DDBJ whole genome shotgun (WGS) entry which is preliminary data.</text>
</comment>
<keyword evidence="3" id="KW-1185">Reference proteome</keyword>
<reference evidence="1 3" key="1">
    <citation type="submission" date="2024-04" db="EMBL/GenBank/DDBJ databases">
        <title>Tritrichomonas musculus Genome.</title>
        <authorList>
            <person name="Alves-Ferreira E."/>
            <person name="Grigg M."/>
            <person name="Lorenzi H."/>
            <person name="Galac M."/>
        </authorList>
    </citation>
    <scope>NUCLEOTIDE SEQUENCE [LARGE SCALE GENOMIC DNA]</scope>
    <source>
        <strain evidence="1 3">EAF2021</strain>
    </source>
</reference>
<sequence>MNMNVLTELIEGVPINFVFNIGEVGKQNFADAEIKKLIAPAYYPVTRSCSRSSCIAAISSAGLVCSPQIAVTRAILEEELYEYIPADSVQVVHTNNGYINSLSFKIGLMHYLYPNYMN</sequence>
<proteinExistence type="predicted"/>
<evidence type="ECO:0000313" key="1">
    <source>
        <dbReference type="EMBL" id="KAK8834397.1"/>
    </source>
</evidence>
<evidence type="ECO:0000313" key="2">
    <source>
        <dbReference type="EMBL" id="KAK8843314.1"/>
    </source>
</evidence>
<protein>
    <submittedName>
        <fullName evidence="1">Uncharacterized protein</fullName>
    </submittedName>
</protein>